<organism evidence="2 3">
    <name type="scientific">Actinacidiphila yanglinensis</name>
    <dbReference type="NCBI Taxonomy" id="310779"/>
    <lineage>
        <taxon>Bacteria</taxon>
        <taxon>Bacillati</taxon>
        <taxon>Actinomycetota</taxon>
        <taxon>Actinomycetes</taxon>
        <taxon>Kitasatosporales</taxon>
        <taxon>Streptomycetaceae</taxon>
        <taxon>Actinacidiphila</taxon>
    </lineage>
</organism>
<proteinExistence type="predicted"/>
<dbReference type="OrthoDB" id="3865512at2"/>
<dbReference type="AlphaFoldDB" id="A0A1H6D2T8"/>
<feature type="region of interest" description="Disordered" evidence="1">
    <location>
        <begin position="37"/>
        <end position="91"/>
    </location>
</feature>
<dbReference type="RefSeq" id="WP_146088332.1">
    <property type="nucleotide sequence ID" value="NZ_FNVU01000011.1"/>
</dbReference>
<evidence type="ECO:0000313" key="2">
    <source>
        <dbReference type="EMBL" id="SEG79600.1"/>
    </source>
</evidence>
<gene>
    <name evidence="2" type="ORF">SAMN05216223_111171</name>
</gene>
<sequence>MRDKVRDGIPWVLVAVIALAVLGSRHGWFGLGTYGSPGPAPSSGPARSVALPGGGRSDGDKCGATGFHHFAVPTGSRSRGNNPTPPPGPQLTLGAFGFTGMSGQDPARIDVQLLFGAGGRQPLLLSPPLGPRGVAVEIEGPDGLVGGAYDLPVVLGPGTTDGSDGKIHIDPEVGGSATVILPLQALCPGYDGLAVVRKLDPPIDTHHTVTGPPPYTLTVSISDPAAGRIRSSIGSPVTGDVMSADNADVGDPPDA</sequence>
<protein>
    <submittedName>
        <fullName evidence="2">Uncharacterized protein</fullName>
    </submittedName>
</protein>
<evidence type="ECO:0000256" key="1">
    <source>
        <dbReference type="SAM" id="MobiDB-lite"/>
    </source>
</evidence>
<dbReference type="Proteomes" id="UP000236754">
    <property type="component" value="Unassembled WGS sequence"/>
</dbReference>
<reference evidence="2 3" key="1">
    <citation type="submission" date="2016-10" db="EMBL/GenBank/DDBJ databases">
        <authorList>
            <person name="de Groot N.N."/>
        </authorList>
    </citation>
    <scope>NUCLEOTIDE SEQUENCE [LARGE SCALE GENOMIC DNA]</scope>
    <source>
        <strain evidence="2 3">CGMCC 4.2023</strain>
    </source>
</reference>
<dbReference type="EMBL" id="FNVU01000011">
    <property type="protein sequence ID" value="SEG79600.1"/>
    <property type="molecule type" value="Genomic_DNA"/>
</dbReference>
<evidence type="ECO:0000313" key="3">
    <source>
        <dbReference type="Proteomes" id="UP000236754"/>
    </source>
</evidence>
<feature type="region of interest" description="Disordered" evidence="1">
    <location>
        <begin position="232"/>
        <end position="255"/>
    </location>
</feature>
<accession>A0A1H6D2T8</accession>
<keyword evidence="3" id="KW-1185">Reference proteome</keyword>
<name>A0A1H6D2T8_9ACTN</name>